<dbReference type="AlphaFoldDB" id="A0AAN9SKT5"/>
<sequence>MVSESDTFIPLLASKALRLERHEKNEIEADARSLEVVKIEDHLFEIKVMEVGVIDDKQEPKGDCGHSGSECSSHNVGGNDLEFFVDEGGMGQLGMNTINGKHEDKMGLCLVVENEMVVQLETGQLMENGEQSTPNLFACDIAASGVSNQCHDFQRQQLRLEKTLDDPRDNVSAGDGAQV</sequence>
<dbReference type="Proteomes" id="UP001386955">
    <property type="component" value="Unassembled WGS sequence"/>
</dbReference>
<gene>
    <name evidence="1" type="ORF">VNO78_10558</name>
</gene>
<keyword evidence="2" id="KW-1185">Reference proteome</keyword>
<evidence type="ECO:0000313" key="1">
    <source>
        <dbReference type="EMBL" id="KAK7399376.1"/>
    </source>
</evidence>
<organism evidence="1 2">
    <name type="scientific">Psophocarpus tetragonolobus</name>
    <name type="common">Winged bean</name>
    <name type="synonym">Dolichos tetragonolobus</name>
    <dbReference type="NCBI Taxonomy" id="3891"/>
    <lineage>
        <taxon>Eukaryota</taxon>
        <taxon>Viridiplantae</taxon>
        <taxon>Streptophyta</taxon>
        <taxon>Embryophyta</taxon>
        <taxon>Tracheophyta</taxon>
        <taxon>Spermatophyta</taxon>
        <taxon>Magnoliopsida</taxon>
        <taxon>eudicotyledons</taxon>
        <taxon>Gunneridae</taxon>
        <taxon>Pentapetalae</taxon>
        <taxon>rosids</taxon>
        <taxon>fabids</taxon>
        <taxon>Fabales</taxon>
        <taxon>Fabaceae</taxon>
        <taxon>Papilionoideae</taxon>
        <taxon>50 kb inversion clade</taxon>
        <taxon>NPAAA clade</taxon>
        <taxon>indigoferoid/millettioid clade</taxon>
        <taxon>Phaseoleae</taxon>
        <taxon>Psophocarpus</taxon>
    </lineage>
</organism>
<comment type="caution">
    <text evidence="1">The sequence shown here is derived from an EMBL/GenBank/DDBJ whole genome shotgun (WGS) entry which is preliminary data.</text>
</comment>
<accession>A0AAN9SKT5</accession>
<reference evidence="1 2" key="1">
    <citation type="submission" date="2024-01" db="EMBL/GenBank/DDBJ databases">
        <title>The genomes of 5 underutilized Papilionoideae crops provide insights into root nodulation and disease resistanc.</title>
        <authorList>
            <person name="Jiang F."/>
        </authorList>
    </citation>
    <scope>NUCLEOTIDE SEQUENCE [LARGE SCALE GENOMIC DNA]</scope>
    <source>
        <strain evidence="1">DUOXIRENSHENG_FW03</strain>
        <tissue evidence="1">Leaves</tissue>
    </source>
</reference>
<dbReference type="EMBL" id="JAYMYS010000003">
    <property type="protein sequence ID" value="KAK7399376.1"/>
    <property type="molecule type" value="Genomic_DNA"/>
</dbReference>
<name>A0AAN9SKT5_PSOTE</name>
<evidence type="ECO:0000313" key="2">
    <source>
        <dbReference type="Proteomes" id="UP001386955"/>
    </source>
</evidence>
<protein>
    <submittedName>
        <fullName evidence="1">Uncharacterized protein</fullName>
    </submittedName>
</protein>
<proteinExistence type="predicted"/>